<feature type="domain" description="GPI inositol-deacylase transmembrane" evidence="12">
    <location>
        <begin position="743"/>
        <end position="1026"/>
    </location>
</feature>
<comment type="similarity">
    <text evidence="2 10">Belongs to the GPI inositol-deacylase family.</text>
</comment>
<evidence type="ECO:0000256" key="9">
    <source>
        <dbReference type="ARBA" id="ARBA00023136"/>
    </source>
</evidence>
<evidence type="ECO:0000256" key="10">
    <source>
        <dbReference type="RuleBase" id="RU365011"/>
    </source>
</evidence>
<dbReference type="FunFam" id="3.40.50.1820:FF:000056">
    <property type="entry name" value="GPI inositol-deacylase"/>
    <property type="match status" value="1"/>
</dbReference>
<feature type="domain" description="GPI inositol-deacylase PGAP1-like alpha/beta" evidence="11">
    <location>
        <begin position="157"/>
        <end position="401"/>
    </location>
</feature>
<dbReference type="InterPro" id="IPR029058">
    <property type="entry name" value="AB_hydrolase_fold"/>
</dbReference>
<feature type="transmembrane region" description="Helical" evidence="10">
    <location>
        <begin position="852"/>
        <end position="883"/>
    </location>
</feature>
<feature type="transmembrane region" description="Helical" evidence="10">
    <location>
        <begin position="998"/>
        <end position="1017"/>
    </location>
</feature>
<evidence type="ECO:0000256" key="3">
    <source>
        <dbReference type="ARBA" id="ARBA00022448"/>
    </source>
</evidence>
<keyword evidence="8 10" id="KW-1133">Transmembrane helix</keyword>
<dbReference type="EMBL" id="QKYT01000143">
    <property type="protein sequence ID" value="RIA91766.1"/>
    <property type="molecule type" value="Genomic_DNA"/>
</dbReference>
<dbReference type="SUPFAM" id="SSF53474">
    <property type="entry name" value="alpha/beta-Hydrolases"/>
    <property type="match status" value="1"/>
</dbReference>
<feature type="transmembrane region" description="Helical" evidence="10">
    <location>
        <begin position="966"/>
        <end position="986"/>
    </location>
</feature>
<dbReference type="GO" id="GO:0006888">
    <property type="term" value="P:endoplasmic reticulum to Golgi vesicle-mediated transport"/>
    <property type="evidence" value="ECO:0007669"/>
    <property type="project" value="TreeGrafter"/>
</dbReference>
<keyword evidence="5 10" id="KW-0378">Hydrolase</keyword>
<keyword evidence="6 10" id="KW-0256">Endoplasmic reticulum</keyword>
<dbReference type="OrthoDB" id="348976at2759"/>
<evidence type="ECO:0000256" key="5">
    <source>
        <dbReference type="ARBA" id="ARBA00022801"/>
    </source>
</evidence>
<protein>
    <recommendedName>
        <fullName evidence="10">GPI inositol-deacylase</fullName>
        <ecNumber evidence="10">3.1.-.-</ecNumber>
    </recommendedName>
</protein>
<feature type="transmembrane region" description="Helical" evidence="10">
    <location>
        <begin position="736"/>
        <end position="757"/>
    </location>
</feature>
<dbReference type="Pfam" id="PF07819">
    <property type="entry name" value="PGAP1"/>
    <property type="match status" value="1"/>
</dbReference>
<dbReference type="PANTHER" id="PTHR15495:SF7">
    <property type="entry name" value="GPI INOSITOL-DEACYLASE"/>
    <property type="match status" value="1"/>
</dbReference>
<dbReference type="AlphaFoldDB" id="A0A397T4C9"/>
<accession>A0A397T4C9</accession>
<dbReference type="GO" id="GO:0005789">
    <property type="term" value="C:endoplasmic reticulum membrane"/>
    <property type="evidence" value="ECO:0007669"/>
    <property type="project" value="UniProtKB-SubCell"/>
</dbReference>
<keyword evidence="9 10" id="KW-0472">Membrane</keyword>
<evidence type="ECO:0000256" key="6">
    <source>
        <dbReference type="ARBA" id="ARBA00022824"/>
    </source>
</evidence>
<proteinExistence type="inferred from homology"/>
<dbReference type="GO" id="GO:0015031">
    <property type="term" value="P:protein transport"/>
    <property type="evidence" value="ECO:0007669"/>
    <property type="project" value="UniProtKB-KW"/>
</dbReference>
<evidence type="ECO:0000256" key="1">
    <source>
        <dbReference type="ARBA" id="ARBA00004477"/>
    </source>
</evidence>
<feature type="transmembrane region" description="Helical" evidence="10">
    <location>
        <begin position="81"/>
        <end position="102"/>
    </location>
</feature>
<evidence type="ECO:0000259" key="11">
    <source>
        <dbReference type="Pfam" id="PF07819"/>
    </source>
</evidence>
<keyword evidence="4 10" id="KW-0812">Transmembrane</keyword>
<dbReference type="Pfam" id="PF25141">
    <property type="entry name" value="PGAP1_2nd"/>
    <property type="match status" value="1"/>
</dbReference>
<comment type="caution">
    <text evidence="13">The sequence shown here is derived from an EMBL/GenBank/DDBJ whole genome shotgun (WGS) entry which is preliminary data.</text>
</comment>
<evidence type="ECO:0000256" key="4">
    <source>
        <dbReference type="ARBA" id="ARBA00022692"/>
    </source>
</evidence>
<evidence type="ECO:0000256" key="8">
    <source>
        <dbReference type="ARBA" id="ARBA00022989"/>
    </source>
</evidence>
<evidence type="ECO:0000256" key="7">
    <source>
        <dbReference type="ARBA" id="ARBA00022927"/>
    </source>
</evidence>
<dbReference type="Proteomes" id="UP000265703">
    <property type="component" value="Unassembled WGS sequence"/>
</dbReference>
<evidence type="ECO:0000256" key="2">
    <source>
        <dbReference type="ARBA" id="ARBA00006931"/>
    </source>
</evidence>
<feature type="transmembrane region" description="Helical" evidence="10">
    <location>
        <begin position="778"/>
        <end position="800"/>
    </location>
</feature>
<keyword evidence="7 10" id="KW-0653">Protein transport</keyword>
<dbReference type="InterPro" id="IPR012908">
    <property type="entry name" value="PGAP1-ab_dom-like"/>
</dbReference>
<dbReference type="PANTHER" id="PTHR15495">
    <property type="entry name" value="NEGATIVE REGULATOR OF VESICLE FORMATION-RELATED"/>
    <property type="match status" value="1"/>
</dbReference>
<gene>
    <name evidence="13" type="ORF">C1645_766768</name>
</gene>
<evidence type="ECO:0000259" key="12">
    <source>
        <dbReference type="Pfam" id="PF25140"/>
    </source>
</evidence>
<organism evidence="13 14">
    <name type="scientific">Glomus cerebriforme</name>
    <dbReference type="NCBI Taxonomy" id="658196"/>
    <lineage>
        <taxon>Eukaryota</taxon>
        <taxon>Fungi</taxon>
        <taxon>Fungi incertae sedis</taxon>
        <taxon>Mucoromycota</taxon>
        <taxon>Glomeromycotina</taxon>
        <taxon>Glomeromycetes</taxon>
        <taxon>Glomerales</taxon>
        <taxon>Glomeraceae</taxon>
        <taxon>Glomus</taxon>
    </lineage>
</organism>
<dbReference type="STRING" id="658196.A0A397T4C9"/>
<comment type="function">
    <text evidence="10">Involved in inositol deacylation of GPI-anchored proteins which plays important roles in the quality control and ER-associated degradation of GPI-anchored proteins.</text>
</comment>
<comment type="subcellular location">
    <subcellularLocation>
        <location evidence="1">Endoplasmic reticulum membrane</location>
        <topology evidence="1">Multi-pass membrane protein</topology>
    </subcellularLocation>
</comment>
<sequence>MGFLETGERESLEIKSPRYEVESYRHQGDRTPSPISLENSALLNNNFPNHIQTLTNSFIKYSSTSRKLSASFSMRNASASLSFSCPIIIIGVITIILMGMIMDSFFNHQRDVKGCHVSRMFPLFIKHNNFDSEQTRFAGKYGLYLYRDRVYDSNDQPTGIPALFIPGNAGSYKQVRSIASETSKIFSEIVSRDQKSFEMGVRALDFFTVDFNEEFSALHGHSLNEQAEYLNDAIRYILSLYPSTRKTQNTNSLHPDPTSVIIIGHSMGGVVARTLFTMPNYQSGSINTILTLATPHVLPPAPFDWQISKIYTDINEVWRNGYSQSATSENSLADVTLISIAGGNLDTVVCSDSANINSIVPASHGFTVFTTSIPNVWTSMDHQAILWCEQLVKVVAASLLSVVDIRRPEQTKLSTERMAEFRKFYLTGLEDPIDLGLNKSKREFFGIVNLEKVSHKFLNMGQRIVLNRSNLTSQLYLMPIPPAEPLSTFSLLTDQYLSKNPGIEILLCDVMPTEVPDHQNKNNISLNIDLPTAPRLSCHIASNEASLLPASRRDLEHPFSGLTFNYLKLNIRDLGDYQYIVIMFYNKAFMEGFLIGEFFDERLTIMDLNNSSMKDLIIDGIHVDEFPEHQAMVSYLRIPIIDSSLITYKMSVRRVGCVEHFAPFVRQSISSVYESKFLVNIGNADLNIHGQSPFATPVSAPNFRKGLELQFWMDPTCSIPLSVDIEWDFYGSLGKIIMRFQTVLVAFPYIIVIMTLRTQFREYDRGEPFMNFGHGMTLFIRQTFLKFIIFVSVLSVYQSITRASKTYSLADLFPMDYASGNMQKVIKAKSSFNVNDTLLGNQDPFFWFLPPLFFIMSIGIALICWVFLAFVVRVLAGAAVFIIRRDLFVKHIVNRSSESKSRLRRHVITTIVLFILVASFVPYQFAFIVAFLVQISSCVKSLMVARSGYKSTSIQESWDNYHYLQSILILFFMLLPFNIPVLMVWIRNMSVNWFAPFSWDHSILAIAPIIFYVEIIANGKMLPRSTGR</sequence>
<evidence type="ECO:0000313" key="14">
    <source>
        <dbReference type="Proteomes" id="UP000265703"/>
    </source>
</evidence>
<dbReference type="GO" id="GO:0006505">
    <property type="term" value="P:GPI anchor metabolic process"/>
    <property type="evidence" value="ECO:0007669"/>
    <property type="project" value="TreeGrafter"/>
</dbReference>
<evidence type="ECO:0000313" key="13">
    <source>
        <dbReference type="EMBL" id="RIA91766.1"/>
    </source>
</evidence>
<dbReference type="Gene3D" id="3.40.50.1820">
    <property type="entry name" value="alpha/beta hydrolase"/>
    <property type="match status" value="1"/>
</dbReference>
<reference evidence="13 14" key="1">
    <citation type="submission" date="2018-06" db="EMBL/GenBank/DDBJ databases">
        <title>Comparative genomics reveals the genomic features of Rhizophagus irregularis, R. cerebriforme, R. diaphanum and Gigaspora rosea, and their symbiotic lifestyle signature.</title>
        <authorList>
            <person name="Morin E."/>
            <person name="San Clemente H."/>
            <person name="Chen E.C.H."/>
            <person name="De La Providencia I."/>
            <person name="Hainaut M."/>
            <person name="Kuo A."/>
            <person name="Kohler A."/>
            <person name="Murat C."/>
            <person name="Tang N."/>
            <person name="Roy S."/>
            <person name="Loubradou J."/>
            <person name="Henrissat B."/>
            <person name="Grigoriev I.V."/>
            <person name="Corradi N."/>
            <person name="Roux C."/>
            <person name="Martin F.M."/>
        </authorList>
    </citation>
    <scope>NUCLEOTIDE SEQUENCE [LARGE SCALE GENOMIC DNA]</scope>
    <source>
        <strain evidence="13 14">DAOM 227022</strain>
    </source>
</reference>
<dbReference type="InterPro" id="IPR056824">
    <property type="entry name" value="PGAP1_TMD"/>
</dbReference>
<keyword evidence="3 10" id="KW-0813">Transport</keyword>
<dbReference type="Pfam" id="PF25140">
    <property type="entry name" value="PGAP1_TMD"/>
    <property type="match status" value="1"/>
</dbReference>
<keyword evidence="14" id="KW-1185">Reference proteome</keyword>
<dbReference type="EC" id="3.1.-.-" evidence="10"/>
<name>A0A397T4C9_9GLOM</name>
<dbReference type="GO" id="GO:0050185">
    <property type="term" value="F:phosphatidylinositol deacylase activity"/>
    <property type="evidence" value="ECO:0007669"/>
    <property type="project" value="TreeGrafter"/>
</dbReference>
<dbReference type="InterPro" id="IPR039529">
    <property type="entry name" value="PGAP1/BST1"/>
</dbReference>